<dbReference type="InterPro" id="IPR050072">
    <property type="entry name" value="Peptidase_M20A"/>
</dbReference>
<gene>
    <name evidence="4" type="ORF">Asulf_00182</name>
</gene>
<dbReference type="Gene3D" id="3.40.630.10">
    <property type="entry name" value="Zn peptidases"/>
    <property type="match status" value="1"/>
</dbReference>
<evidence type="ECO:0000313" key="4">
    <source>
        <dbReference type="EMBL" id="AGK60217.1"/>
    </source>
</evidence>
<evidence type="ECO:0000313" key="5">
    <source>
        <dbReference type="Proteomes" id="UP000013307"/>
    </source>
</evidence>
<dbReference type="InterPro" id="IPR011650">
    <property type="entry name" value="Peptidase_M20_dimer"/>
</dbReference>
<protein>
    <submittedName>
        <fullName evidence="4">Acetylornithine deacetylase/Succinyl-diaminopimelate desuccinylase-related deacylase</fullName>
    </submittedName>
</protein>
<organism evidence="4 5">
    <name type="scientific">Archaeoglobus sulfaticallidus PM70-1</name>
    <dbReference type="NCBI Taxonomy" id="387631"/>
    <lineage>
        <taxon>Archaea</taxon>
        <taxon>Methanobacteriati</taxon>
        <taxon>Methanobacteriota</taxon>
        <taxon>Archaeoglobi</taxon>
        <taxon>Archaeoglobales</taxon>
        <taxon>Archaeoglobaceae</taxon>
        <taxon>Archaeoglobus</taxon>
    </lineage>
</organism>
<evidence type="ECO:0000256" key="2">
    <source>
        <dbReference type="ARBA" id="ARBA00022801"/>
    </source>
</evidence>
<dbReference type="Proteomes" id="UP000013307">
    <property type="component" value="Chromosome"/>
</dbReference>
<dbReference type="PANTHER" id="PTHR43808">
    <property type="entry name" value="ACETYLORNITHINE DEACETYLASE"/>
    <property type="match status" value="1"/>
</dbReference>
<accession>N0BD93</accession>
<reference evidence="4 5" key="1">
    <citation type="journal article" date="2013" name="Genome Announc.">
        <title>Complete Genome Sequence of the Thermophilic and Facultatively Chemolithoautotrophic Sulfate Reducer Archaeoglobus sulfaticallidus Strain PM70-1T.</title>
        <authorList>
            <person name="Stokke R."/>
            <person name="Hocking W.P."/>
            <person name="Steinsbu B.O."/>
            <person name="Steen I.H."/>
        </authorList>
    </citation>
    <scope>NUCLEOTIDE SEQUENCE [LARGE SCALE GENOMIC DNA]</scope>
    <source>
        <strain evidence="4">PM70-1</strain>
    </source>
</reference>
<dbReference type="HOGENOM" id="CLU_602175_0_0_2"/>
<sequence length="454" mass="51125">MGAHMLNKLSLKIENKEKRYIDILKELVKKESLSGREGRIGEDSIANLVWEYVNDIGVSATFHEVDNSHNIVCEVGEGERCIVFSAHMDTVSAGDYGKWLTDPFGAEEGVVRYLGNSAVEVEVCGKRVRGKIRDQMDRIWKMRKEKEKKIIYGRGSFDNKASVAILLFLLDILGDIEMDGKIYAVFTVREEVDAEGIKHFIKTYKRDFDKFRERYAVVLEGSYSFMPVIAHRGVCWAYIRTYGKRCHASTPHLGRNAVVEMCRIVDYLEANKRRIIDELYEHSEDRLLGKPTFSITSIVGGGIRKVVGGKIDRIDLNVIPDFCESSVDIRYGRGITAELIHDFFTREIKKVSQDFEFTVEEETFYPSAGIGNSFDDAMEDDFVKAVMESSGINQVGIAPGASEGAFLHSAGFKTLVEFGPAGAFSHDAHEYVEIDEIKRGVKVTTTLLNKMGFV</sequence>
<dbReference type="Gene3D" id="3.30.70.360">
    <property type="match status" value="1"/>
</dbReference>
<dbReference type="InterPro" id="IPR036264">
    <property type="entry name" value="Bact_exopeptidase_dim_dom"/>
</dbReference>
<dbReference type="SUPFAM" id="SSF55031">
    <property type="entry name" value="Bacterial exopeptidase dimerisation domain"/>
    <property type="match status" value="1"/>
</dbReference>
<dbReference type="InterPro" id="IPR002933">
    <property type="entry name" value="Peptidase_M20"/>
</dbReference>
<dbReference type="eggNOG" id="arCOG01107">
    <property type="taxonomic scope" value="Archaea"/>
</dbReference>
<keyword evidence="2" id="KW-0378">Hydrolase</keyword>
<keyword evidence="5" id="KW-1185">Reference proteome</keyword>
<feature type="domain" description="Peptidase M20 dimerisation" evidence="3">
    <location>
        <begin position="229"/>
        <end position="350"/>
    </location>
</feature>
<keyword evidence="1" id="KW-0479">Metal-binding</keyword>
<dbReference type="SUPFAM" id="SSF53187">
    <property type="entry name" value="Zn-dependent exopeptidases"/>
    <property type="match status" value="1"/>
</dbReference>
<dbReference type="EMBL" id="CP005290">
    <property type="protein sequence ID" value="AGK60217.1"/>
    <property type="molecule type" value="Genomic_DNA"/>
</dbReference>
<dbReference type="AlphaFoldDB" id="N0BD93"/>
<dbReference type="GO" id="GO:0016787">
    <property type="term" value="F:hydrolase activity"/>
    <property type="evidence" value="ECO:0007669"/>
    <property type="project" value="UniProtKB-KW"/>
</dbReference>
<proteinExistence type="predicted"/>
<dbReference type="Pfam" id="PF01546">
    <property type="entry name" value="Peptidase_M20"/>
    <property type="match status" value="1"/>
</dbReference>
<name>N0BD93_9EURY</name>
<evidence type="ECO:0000259" key="3">
    <source>
        <dbReference type="Pfam" id="PF07687"/>
    </source>
</evidence>
<dbReference type="STRING" id="387631.Asulf_00182"/>
<dbReference type="GO" id="GO:0046872">
    <property type="term" value="F:metal ion binding"/>
    <property type="evidence" value="ECO:0007669"/>
    <property type="project" value="UniProtKB-KW"/>
</dbReference>
<dbReference type="KEGG" id="ast:Asulf_00182"/>
<evidence type="ECO:0000256" key="1">
    <source>
        <dbReference type="ARBA" id="ARBA00022723"/>
    </source>
</evidence>
<dbReference type="Pfam" id="PF07687">
    <property type="entry name" value="M20_dimer"/>
    <property type="match status" value="1"/>
</dbReference>